<protein>
    <submittedName>
        <fullName evidence="3">Uncharacterized protein</fullName>
    </submittedName>
</protein>
<keyword evidence="4" id="KW-1185">Reference proteome</keyword>
<comment type="caution">
    <text evidence="3">The sequence shown here is derived from an EMBL/GenBank/DDBJ whole genome shotgun (WGS) entry which is preliminary data.</text>
</comment>
<dbReference type="Proteomes" id="UP000075714">
    <property type="component" value="Unassembled WGS sequence"/>
</dbReference>
<dbReference type="OrthoDB" id="532701at2759"/>
<reference evidence="4" key="1">
    <citation type="journal article" date="2016" name="Nat. Commun.">
        <title>The Gonium pectorale genome demonstrates co-option of cell cycle regulation during the evolution of multicellularity.</title>
        <authorList>
            <person name="Hanschen E.R."/>
            <person name="Marriage T.N."/>
            <person name="Ferris P.J."/>
            <person name="Hamaji T."/>
            <person name="Toyoda A."/>
            <person name="Fujiyama A."/>
            <person name="Neme R."/>
            <person name="Noguchi H."/>
            <person name="Minakuchi Y."/>
            <person name="Suzuki M."/>
            <person name="Kawai-Toyooka H."/>
            <person name="Smith D.R."/>
            <person name="Sparks H."/>
            <person name="Anderson J."/>
            <person name="Bakaric R."/>
            <person name="Luria V."/>
            <person name="Karger A."/>
            <person name="Kirschner M.W."/>
            <person name="Durand P.M."/>
            <person name="Michod R.E."/>
            <person name="Nozaki H."/>
            <person name="Olson B.J."/>
        </authorList>
    </citation>
    <scope>NUCLEOTIDE SEQUENCE [LARGE SCALE GENOMIC DNA]</scope>
    <source>
        <strain evidence="4">NIES-2863</strain>
    </source>
</reference>
<dbReference type="InterPro" id="IPR052559">
    <property type="entry name" value="V-haloperoxidase"/>
</dbReference>
<feature type="domain" description="Vanadium-dependent haloperoxidase NapH1-like second helical-bundle" evidence="2">
    <location>
        <begin position="282"/>
        <end position="417"/>
    </location>
</feature>
<name>A0A150GM80_GONPE</name>
<dbReference type="AlphaFoldDB" id="A0A150GM80"/>
<accession>A0A150GM80</accession>
<dbReference type="InterPro" id="IPR036938">
    <property type="entry name" value="PAP2/HPO_sf"/>
</dbReference>
<dbReference type="EMBL" id="LSYV01000017">
    <property type="protein sequence ID" value="KXZ50430.1"/>
    <property type="molecule type" value="Genomic_DNA"/>
</dbReference>
<organism evidence="3 4">
    <name type="scientific">Gonium pectorale</name>
    <name type="common">Green alga</name>
    <dbReference type="NCBI Taxonomy" id="33097"/>
    <lineage>
        <taxon>Eukaryota</taxon>
        <taxon>Viridiplantae</taxon>
        <taxon>Chlorophyta</taxon>
        <taxon>core chlorophytes</taxon>
        <taxon>Chlorophyceae</taxon>
        <taxon>CS clade</taxon>
        <taxon>Chlamydomonadales</taxon>
        <taxon>Volvocaceae</taxon>
        <taxon>Gonium</taxon>
    </lineage>
</organism>
<dbReference type="Gene3D" id="1.10.606.20">
    <property type="match status" value="1"/>
</dbReference>
<dbReference type="InterPro" id="IPR055161">
    <property type="entry name" value="NapH1-like_2nd"/>
</dbReference>
<sequence>MINLVVATGSNPYISQLSAWSLAGWSAVALYDCNSKPALDLGIPRRPIGQRILRNRNRALAAALLRLHSMVDPVLGGQSRAIMAAAIPKGRFQLEPSCNGSTSSWDTPECVGIKAAEETYKWMQAAGWNYDGARSRQYNKSPFTDYTGLTPKNTPWDLKYPCSWQPLHETDGRGKVWIQSHLVPYAPNVSTFFVGEEDASRPLDFWKCDNATVYKEQVDEVIATSAALDDRMKMIAETFGPQPFTLQTMLKLRDAKKWALLDLMAFGLVNVIQIDLQISVILRNKIKYSSVRPASAVRYLYGTKNITAYARGVGKATYPAKDWLPYVGTYNEGEFPSGAVCWCTVLNEWITAWQGGDDKHNPPISWTYGKGCSLREPFTWPTKDTTFSASSAKEFIALCKDARVWGGSHFRVAVEAGQQACTGVVANVWDRIKALYPRLGGKKC</sequence>
<evidence type="ECO:0000259" key="2">
    <source>
        <dbReference type="Pfam" id="PF22778"/>
    </source>
</evidence>
<dbReference type="PANTHER" id="PTHR34599:SF2">
    <property type="entry name" value="TRAF-TYPE DOMAIN-CONTAINING PROTEIN"/>
    <property type="match status" value="1"/>
</dbReference>
<dbReference type="Pfam" id="PF21167">
    <property type="entry name" value="DUF6851"/>
    <property type="match status" value="1"/>
</dbReference>
<dbReference type="SUPFAM" id="SSF48317">
    <property type="entry name" value="Acid phosphatase/Vanadium-dependent haloperoxidase"/>
    <property type="match status" value="1"/>
</dbReference>
<evidence type="ECO:0000313" key="3">
    <source>
        <dbReference type="EMBL" id="KXZ50430.1"/>
    </source>
</evidence>
<dbReference type="Pfam" id="PF22778">
    <property type="entry name" value="VCPO_2nd"/>
    <property type="match status" value="1"/>
</dbReference>
<dbReference type="PANTHER" id="PTHR34599">
    <property type="entry name" value="PEROXIDASE-RELATED"/>
    <property type="match status" value="1"/>
</dbReference>
<evidence type="ECO:0000313" key="4">
    <source>
        <dbReference type="Proteomes" id="UP000075714"/>
    </source>
</evidence>
<dbReference type="InterPro" id="IPR049283">
    <property type="entry name" value="DUF6851"/>
</dbReference>
<gene>
    <name evidence="3" type="ORF">GPECTOR_16g604</name>
</gene>
<feature type="domain" description="DUF6851" evidence="1">
    <location>
        <begin position="23"/>
        <end position="166"/>
    </location>
</feature>
<evidence type="ECO:0000259" key="1">
    <source>
        <dbReference type="Pfam" id="PF21167"/>
    </source>
</evidence>
<proteinExistence type="predicted"/>